<dbReference type="EMBL" id="BARS01027375">
    <property type="protein sequence ID" value="GAG11243.1"/>
    <property type="molecule type" value="Genomic_DNA"/>
</dbReference>
<reference evidence="1" key="1">
    <citation type="journal article" date="2014" name="Front. Microbiol.">
        <title>High frequency of phylogenetically diverse reductive dehalogenase-homologous genes in deep subseafloor sedimentary metagenomes.</title>
        <authorList>
            <person name="Kawai M."/>
            <person name="Futagami T."/>
            <person name="Toyoda A."/>
            <person name="Takaki Y."/>
            <person name="Nishi S."/>
            <person name="Hori S."/>
            <person name="Arai W."/>
            <person name="Tsubouchi T."/>
            <person name="Morono Y."/>
            <person name="Uchiyama I."/>
            <person name="Ito T."/>
            <person name="Fujiyama A."/>
            <person name="Inagaki F."/>
            <person name="Takami H."/>
        </authorList>
    </citation>
    <scope>NUCLEOTIDE SEQUENCE</scope>
    <source>
        <strain evidence="1">Expedition CK06-06</strain>
    </source>
</reference>
<organism evidence="1">
    <name type="scientific">marine sediment metagenome</name>
    <dbReference type="NCBI Taxonomy" id="412755"/>
    <lineage>
        <taxon>unclassified sequences</taxon>
        <taxon>metagenomes</taxon>
        <taxon>ecological metagenomes</taxon>
    </lineage>
</organism>
<sequence>MDLQKVYTLKEALSRFRSRKPGAHKVTNINFEGARIGAVFED</sequence>
<comment type="caution">
    <text evidence="1">The sequence shown here is derived from an EMBL/GenBank/DDBJ whole genome shotgun (WGS) entry which is preliminary data.</text>
</comment>
<gene>
    <name evidence="1" type="ORF">S01H1_43009</name>
</gene>
<evidence type="ECO:0000313" key="1">
    <source>
        <dbReference type="EMBL" id="GAG11243.1"/>
    </source>
</evidence>
<proteinExistence type="predicted"/>
<name>X0VFI4_9ZZZZ</name>
<feature type="non-terminal residue" evidence="1">
    <location>
        <position position="42"/>
    </location>
</feature>
<accession>X0VFI4</accession>
<dbReference type="AlphaFoldDB" id="X0VFI4"/>
<protein>
    <submittedName>
        <fullName evidence="1">Uncharacterized protein</fullName>
    </submittedName>
</protein>